<reference evidence="9 10" key="1">
    <citation type="journal article" date="2018" name="Evol. Lett.">
        <title>Horizontal gene cluster transfer increased hallucinogenic mushroom diversity.</title>
        <authorList>
            <person name="Reynolds H.T."/>
            <person name="Vijayakumar V."/>
            <person name="Gluck-Thaler E."/>
            <person name="Korotkin H.B."/>
            <person name="Matheny P.B."/>
            <person name="Slot J.C."/>
        </authorList>
    </citation>
    <scope>NUCLEOTIDE SEQUENCE [LARGE SCALE GENOMIC DNA]</scope>
    <source>
        <strain evidence="9 10">SRW20</strain>
    </source>
</reference>
<dbReference type="FunCoup" id="A0A409VXI2">
    <property type="interactions" value="362"/>
</dbReference>
<dbReference type="InterPro" id="IPR001650">
    <property type="entry name" value="Helicase_C-like"/>
</dbReference>
<dbReference type="AlphaFoldDB" id="A0A409VXI2"/>
<feature type="compositionally biased region" description="Polar residues" evidence="6">
    <location>
        <begin position="63"/>
        <end position="76"/>
    </location>
</feature>
<keyword evidence="3" id="KW-0067">ATP-binding</keyword>
<feature type="region of interest" description="Disordered" evidence="6">
    <location>
        <begin position="1"/>
        <end position="76"/>
    </location>
</feature>
<sequence length="1078" mass="120885">MAKKKKTQLKPVARGFATTSLPKKIDAPEETLPDSTLVKKSDDDTPRADESGLESMDGKSAPPSASDNGLSNTMSPEDQYLQGLLERLQEKTEKEISRALKAIEVDRRYSRTLPRLDIDSGLRDRILEYALVENVGEGGQKFFEDAEEKALFRLGVTYGTLRRLGFSEDRVDECLRNMDGLDTEDAFTWLYLRCSEDELIFKKPEDQKLLALKLAAGITVRRHLSPPSTPRLPPGSLSRTKLHDEAANTPAISENVKTPEPAVLIDTEKDRRENRFLPGHAEILMAGDDSDADSDSKDPTIEYVRLKLLQDEINVTQRDQIAKARSAKLQRKMDEISKDYLFDKKEALSKYAHEKKKTDRNLLQHRLKSLHPESDSGPIPPSSVTEAAPGSTAPSALVNDVWADDSDDSSTGVLGILEEPDAKELTIQGVTFALREMTLPKHWSGPMPKTLLRDFVVKSDRYAAISYSMISNHSRAKRASVSISWQNRTRDEWSMDDVACPDDSQAEQYVAAVALHSLTYPLTEGFIASTPATNGSATSFRLLPAVYRALWDELEASRKTRDEMANRSIWANLRRILKDKSLRSIKLYEPAERQSKVSSGRLSQSVTRATLENKSNFDAAAAAFQVRQTTSAYQDILAQRNRLPIARYRERIVDILEHSQVLVLSGETGCGKSTQVPSFLLEDSLSKGKPCRIFCTEPRRISAMSLAQRVAYELCDPPNFSGTPNSLVGYSIRLESHISRNTRLAFVTNGIALRMLEGGTGQNGSGTAFDEITHLIIDEVHERSIESDFLLIVLKSLLVERPDLKVILMSATLDAEKISAYFGNCETLQVPGRTYPVEVQYLEDAIEYTKWFIAESSPYARRLHDKYYRGKNKPEWTEDLPSLDDEDEDSNDAKTTGLKLEKRYSAETASTLNTIDERLIPYELIVRLLEKICYADHKYQAFSAAVLIFMPGLGEIRRLHDLLVEHPVFGSNDFSLHPLHSSLSTESQGAVFDVPPAGIRKIVIATNIAETGITIPDITCVIDTGKHREMRFDEKRQISRLVETFIAKSNAAQRRGRAGRVQHGLCFHLFTKMRHDTQ</sequence>
<dbReference type="Proteomes" id="UP000284706">
    <property type="component" value="Unassembled WGS sequence"/>
</dbReference>
<dbReference type="CDD" id="cd17917">
    <property type="entry name" value="DEXHc_RHA-like"/>
    <property type="match status" value="1"/>
</dbReference>
<feature type="domain" description="Helicase C-terminal" evidence="8">
    <location>
        <begin position="937"/>
        <end position="1078"/>
    </location>
</feature>
<evidence type="ECO:0000259" key="8">
    <source>
        <dbReference type="PROSITE" id="PS51194"/>
    </source>
</evidence>
<dbReference type="FunFam" id="3.40.50.300:FF:000500">
    <property type="entry name" value="ATP-dependent RNA helicase DHX29"/>
    <property type="match status" value="1"/>
</dbReference>
<protein>
    <recommendedName>
        <fullName evidence="1">RNA helicase</fullName>
        <ecNumber evidence="1">3.6.4.13</ecNumber>
    </recommendedName>
</protein>
<keyword evidence="2" id="KW-0547">Nucleotide-binding</keyword>
<dbReference type="PROSITE" id="PS51192">
    <property type="entry name" value="HELICASE_ATP_BIND_1"/>
    <property type="match status" value="1"/>
</dbReference>
<dbReference type="SMART" id="SM00487">
    <property type="entry name" value="DEXDc"/>
    <property type="match status" value="1"/>
</dbReference>
<gene>
    <name evidence="9" type="ORF">CVT26_014241</name>
</gene>
<dbReference type="GO" id="GO:0016787">
    <property type="term" value="F:hydrolase activity"/>
    <property type="evidence" value="ECO:0007669"/>
    <property type="project" value="UniProtKB-KW"/>
</dbReference>
<dbReference type="SMART" id="SM00490">
    <property type="entry name" value="HELICc"/>
    <property type="match status" value="1"/>
</dbReference>
<keyword evidence="4" id="KW-0694">RNA-binding</keyword>
<dbReference type="SUPFAM" id="SSF52540">
    <property type="entry name" value="P-loop containing nucleoside triphosphate hydrolases"/>
    <property type="match status" value="1"/>
</dbReference>
<dbReference type="InterPro" id="IPR014001">
    <property type="entry name" value="Helicase_ATP-bd"/>
</dbReference>
<dbReference type="InterPro" id="IPR011545">
    <property type="entry name" value="DEAD/DEAH_box_helicase_dom"/>
</dbReference>
<dbReference type="GO" id="GO:0003724">
    <property type="term" value="F:RNA helicase activity"/>
    <property type="evidence" value="ECO:0007669"/>
    <property type="project" value="UniProtKB-EC"/>
</dbReference>
<evidence type="ECO:0000256" key="2">
    <source>
        <dbReference type="ARBA" id="ARBA00022741"/>
    </source>
</evidence>
<evidence type="ECO:0000256" key="3">
    <source>
        <dbReference type="ARBA" id="ARBA00022840"/>
    </source>
</evidence>
<evidence type="ECO:0000313" key="10">
    <source>
        <dbReference type="Proteomes" id="UP000284706"/>
    </source>
</evidence>
<evidence type="ECO:0000313" key="9">
    <source>
        <dbReference type="EMBL" id="PPQ70975.1"/>
    </source>
</evidence>
<accession>A0A409VXI2</accession>
<dbReference type="Pfam" id="PF24899">
    <property type="entry name" value="UBA_DHX29"/>
    <property type="match status" value="1"/>
</dbReference>
<organism evidence="9 10">
    <name type="scientific">Gymnopilus dilepis</name>
    <dbReference type="NCBI Taxonomy" id="231916"/>
    <lineage>
        <taxon>Eukaryota</taxon>
        <taxon>Fungi</taxon>
        <taxon>Dikarya</taxon>
        <taxon>Basidiomycota</taxon>
        <taxon>Agaricomycotina</taxon>
        <taxon>Agaricomycetes</taxon>
        <taxon>Agaricomycetidae</taxon>
        <taxon>Agaricales</taxon>
        <taxon>Agaricineae</taxon>
        <taxon>Hymenogastraceae</taxon>
        <taxon>Gymnopilus</taxon>
    </lineage>
</organism>
<dbReference type="PANTHER" id="PTHR18934:SF145">
    <property type="entry name" value="ATP-DEPENDENT RNA HELICASE DHX57-RELATED"/>
    <property type="match status" value="1"/>
</dbReference>
<evidence type="ECO:0000256" key="1">
    <source>
        <dbReference type="ARBA" id="ARBA00012552"/>
    </source>
</evidence>
<evidence type="ECO:0000256" key="4">
    <source>
        <dbReference type="ARBA" id="ARBA00022884"/>
    </source>
</evidence>
<feature type="compositionally biased region" description="Acidic residues" evidence="6">
    <location>
        <begin position="877"/>
        <end position="890"/>
    </location>
</feature>
<evidence type="ECO:0000256" key="5">
    <source>
        <dbReference type="ARBA" id="ARBA00047984"/>
    </source>
</evidence>
<name>A0A409VXI2_9AGAR</name>
<dbReference type="EC" id="3.6.4.13" evidence="1"/>
<comment type="caution">
    <text evidence="9">The sequence shown here is derived from an EMBL/GenBank/DDBJ whole genome shotgun (WGS) entry which is preliminary data.</text>
</comment>
<feature type="domain" description="Helicase ATP-binding" evidence="7">
    <location>
        <begin position="653"/>
        <end position="831"/>
    </location>
</feature>
<feature type="compositionally biased region" description="Basic and acidic residues" evidence="6">
    <location>
        <begin position="37"/>
        <end position="50"/>
    </location>
</feature>
<dbReference type="EMBL" id="NHYE01005520">
    <property type="protein sequence ID" value="PPQ70975.1"/>
    <property type="molecule type" value="Genomic_DNA"/>
</dbReference>
<dbReference type="PANTHER" id="PTHR18934">
    <property type="entry name" value="ATP-DEPENDENT RNA HELICASE"/>
    <property type="match status" value="1"/>
</dbReference>
<dbReference type="FunFam" id="3.40.50.300:FF:000819">
    <property type="entry name" value="ATP dependent RNA helicase, putative"/>
    <property type="match status" value="1"/>
</dbReference>
<keyword evidence="10" id="KW-1185">Reference proteome</keyword>
<dbReference type="Pfam" id="PF00271">
    <property type="entry name" value="Helicase_C"/>
    <property type="match status" value="1"/>
</dbReference>
<dbReference type="CDD" id="cd18791">
    <property type="entry name" value="SF2_C_RHA"/>
    <property type="match status" value="1"/>
</dbReference>
<feature type="region of interest" description="Disordered" evidence="6">
    <location>
        <begin position="370"/>
        <end position="393"/>
    </location>
</feature>
<dbReference type="Gene3D" id="3.40.50.300">
    <property type="entry name" value="P-loop containing nucleotide triphosphate hydrolases"/>
    <property type="match status" value="2"/>
</dbReference>
<dbReference type="InParanoid" id="A0A409VXI2"/>
<dbReference type="GO" id="GO:0005524">
    <property type="term" value="F:ATP binding"/>
    <property type="evidence" value="ECO:0007669"/>
    <property type="project" value="UniProtKB-KW"/>
</dbReference>
<comment type="catalytic activity">
    <reaction evidence="5">
        <text>ATP + H2O = ADP + phosphate + H(+)</text>
        <dbReference type="Rhea" id="RHEA:13065"/>
        <dbReference type="ChEBI" id="CHEBI:15377"/>
        <dbReference type="ChEBI" id="CHEBI:15378"/>
        <dbReference type="ChEBI" id="CHEBI:30616"/>
        <dbReference type="ChEBI" id="CHEBI:43474"/>
        <dbReference type="ChEBI" id="CHEBI:456216"/>
        <dbReference type="EC" id="3.6.4.13"/>
    </reaction>
</comment>
<dbReference type="STRING" id="231916.A0A409VXI2"/>
<feature type="region of interest" description="Disordered" evidence="6">
    <location>
        <begin position="874"/>
        <end position="894"/>
    </location>
</feature>
<dbReference type="Pfam" id="PF00270">
    <property type="entry name" value="DEAD"/>
    <property type="match status" value="1"/>
</dbReference>
<evidence type="ECO:0000259" key="7">
    <source>
        <dbReference type="PROSITE" id="PS51192"/>
    </source>
</evidence>
<dbReference type="OrthoDB" id="5600252at2759"/>
<evidence type="ECO:0000256" key="6">
    <source>
        <dbReference type="SAM" id="MobiDB-lite"/>
    </source>
</evidence>
<feature type="non-terminal residue" evidence="9">
    <location>
        <position position="1078"/>
    </location>
</feature>
<proteinExistence type="predicted"/>
<dbReference type="GO" id="GO:0003723">
    <property type="term" value="F:RNA binding"/>
    <property type="evidence" value="ECO:0007669"/>
    <property type="project" value="UniProtKB-KW"/>
</dbReference>
<dbReference type="PROSITE" id="PS51194">
    <property type="entry name" value="HELICASE_CTER"/>
    <property type="match status" value="1"/>
</dbReference>
<dbReference type="InterPro" id="IPR056890">
    <property type="entry name" value="UBA_DHX29-like"/>
</dbReference>
<dbReference type="InterPro" id="IPR027417">
    <property type="entry name" value="P-loop_NTPase"/>
</dbReference>